<dbReference type="Proteomes" id="UP001596072">
    <property type="component" value="Unassembled WGS sequence"/>
</dbReference>
<dbReference type="InterPro" id="IPR011697">
    <property type="entry name" value="Peptidase_C26"/>
</dbReference>
<comment type="caution">
    <text evidence="1">The sequence shown here is derived from an EMBL/GenBank/DDBJ whole genome shotgun (WGS) entry which is preliminary data.</text>
</comment>
<dbReference type="InterPro" id="IPR044668">
    <property type="entry name" value="PuuD-like"/>
</dbReference>
<dbReference type="Pfam" id="PF07722">
    <property type="entry name" value="Peptidase_C26"/>
    <property type="match status" value="1"/>
</dbReference>
<evidence type="ECO:0000313" key="1">
    <source>
        <dbReference type="EMBL" id="MFC5728897.1"/>
    </source>
</evidence>
<protein>
    <submittedName>
        <fullName evidence="1">Gamma-glutamyl-gamma-aminobutyrate hydrolase family protein</fullName>
    </submittedName>
</protein>
<proteinExistence type="predicted"/>
<dbReference type="RefSeq" id="WP_206056270.1">
    <property type="nucleotide sequence ID" value="NZ_JBHSNS010000002.1"/>
</dbReference>
<keyword evidence="2" id="KW-1185">Reference proteome</keyword>
<dbReference type="EMBL" id="JBHSNS010000002">
    <property type="protein sequence ID" value="MFC5728897.1"/>
    <property type="molecule type" value="Genomic_DNA"/>
</dbReference>
<dbReference type="GO" id="GO:0016787">
    <property type="term" value="F:hydrolase activity"/>
    <property type="evidence" value="ECO:0007669"/>
    <property type="project" value="UniProtKB-KW"/>
</dbReference>
<dbReference type="InterPro" id="IPR029062">
    <property type="entry name" value="Class_I_gatase-like"/>
</dbReference>
<sequence length="240" mass="26001">MNPHEAERPVVGITTYREHARWGVWDQPADVLPVHYARAVAQAGGIPILLPPGSPSDAETVLSRLDGLVIAGGADVSPDRYNQAPHVRTTVWRDDRDAWELALLDAAGERPDLPVLGICRGMQLMAVHRGGSLEQHVPDRLGSDRHSPGGDRFGAVEVETNPGTALRRFVGGRLRVRCHHHQAVDNLGEYVPAAWAEDGTLEALEDPERPFCLGVQWHPEVKSGGGLFAALVTAADRALI</sequence>
<gene>
    <name evidence="1" type="ORF">ACFPQB_08200</name>
</gene>
<dbReference type="SUPFAM" id="SSF52317">
    <property type="entry name" value="Class I glutamine amidotransferase-like"/>
    <property type="match status" value="1"/>
</dbReference>
<organism evidence="1 2">
    <name type="scientific">Nocardioides vastitatis</name>
    <dbReference type="NCBI Taxonomy" id="2568655"/>
    <lineage>
        <taxon>Bacteria</taxon>
        <taxon>Bacillati</taxon>
        <taxon>Actinomycetota</taxon>
        <taxon>Actinomycetes</taxon>
        <taxon>Propionibacteriales</taxon>
        <taxon>Nocardioidaceae</taxon>
        <taxon>Nocardioides</taxon>
    </lineage>
</organism>
<dbReference type="CDD" id="cd01745">
    <property type="entry name" value="GATase1_2"/>
    <property type="match status" value="1"/>
</dbReference>
<dbReference type="Gene3D" id="3.40.50.880">
    <property type="match status" value="1"/>
</dbReference>
<dbReference type="PROSITE" id="PS51273">
    <property type="entry name" value="GATASE_TYPE_1"/>
    <property type="match status" value="1"/>
</dbReference>
<dbReference type="PANTHER" id="PTHR43235">
    <property type="entry name" value="GLUTAMINE AMIDOTRANSFERASE PB2B2.05-RELATED"/>
    <property type="match status" value="1"/>
</dbReference>
<accession>A0ABW0ZEZ7</accession>
<evidence type="ECO:0000313" key="2">
    <source>
        <dbReference type="Proteomes" id="UP001596072"/>
    </source>
</evidence>
<keyword evidence="1" id="KW-0378">Hydrolase</keyword>
<name>A0ABW0ZEZ7_9ACTN</name>
<reference evidence="2" key="1">
    <citation type="journal article" date="2019" name="Int. J. Syst. Evol. Microbiol.">
        <title>The Global Catalogue of Microorganisms (GCM) 10K type strain sequencing project: providing services to taxonomists for standard genome sequencing and annotation.</title>
        <authorList>
            <consortium name="The Broad Institute Genomics Platform"/>
            <consortium name="The Broad Institute Genome Sequencing Center for Infectious Disease"/>
            <person name="Wu L."/>
            <person name="Ma J."/>
        </authorList>
    </citation>
    <scope>NUCLEOTIDE SEQUENCE [LARGE SCALE GENOMIC DNA]</scope>
    <source>
        <strain evidence="2">YIM 94188</strain>
    </source>
</reference>
<dbReference type="PANTHER" id="PTHR43235:SF1">
    <property type="entry name" value="GLUTAMINE AMIDOTRANSFERASE PB2B2.05-RELATED"/>
    <property type="match status" value="1"/>
</dbReference>